<name>A0A5C6DCR3_9BACT</name>
<dbReference type="AlphaFoldDB" id="A0A5C6DCR3"/>
<evidence type="ECO:0000259" key="2">
    <source>
        <dbReference type="Pfam" id="PF00501"/>
    </source>
</evidence>
<dbReference type="GO" id="GO:0004467">
    <property type="term" value="F:long-chain fatty acid-CoA ligase activity"/>
    <property type="evidence" value="ECO:0007669"/>
    <property type="project" value="UniProtKB-EC"/>
</dbReference>
<dbReference type="CDD" id="cd04433">
    <property type="entry name" value="AFD_class_I"/>
    <property type="match status" value="1"/>
</dbReference>
<sequence length="494" mass="52256">MLLRKPAASELSAEPILSAAENYSGEMHAIDTGVRVDAVEFARGRVALGRLLAKRGIGYGDRVVMAVANGPLFAAALCAVLARGASPLILHAKTPAAEMRRYAERYAARMVFGDGSSETEYRETGLEPYLVEAADWARLLCANVKIVDESAGNVSLVLPGVPLHPTSGTTGQPKVALRPGRPAIAEAAHYIETTGIQASDTILVAAPQSHAYCYGMGTMVPLLCGASIITMRGFEAGLVQSALRDTNVTVVPAVPAMLGSLMFGTRGDLFARVNTVFSAGAPLNEKTAKAFANKFGIAVRPLYGTTETGGIAISLPGSQAVAGICVGPAMKDVEVDVRDDGQGLAPGLGMTYVRSESMMTGYLDENGLDQSFVVDGWFKTGDIANQDTEGRIYLHGRQSEVINVAGMKVIPSEVENVLLRISGVIEAKVYSREHRTGSQSVQAAVVAHGVDDADVRAHCEKNLVYYKRPSMISFVEALPRNATGKIDMAALSNL</sequence>
<dbReference type="Gene3D" id="3.40.50.12780">
    <property type="entry name" value="N-terminal domain of ligase-like"/>
    <property type="match status" value="1"/>
</dbReference>
<reference evidence="4 5" key="1">
    <citation type="submission" date="2019-02" db="EMBL/GenBank/DDBJ databases">
        <title>Deep-cultivation of Planctomycetes and their phenomic and genomic characterization uncovers novel biology.</title>
        <authorList>
            <person name="Wiegand S."/>
            <person name="Jogler M."/>
            <person name="Boedeker C."/>
            <person name="Pinto D."/>
            <person name="Vollmers J."/>
            <person name="Rivas-Marin E."/>
            <person name="Kohn T."/>
            <person name="Peeters S.H."/>
            <person name="Heuer A."/>
            <person name="Rast P."/>
            <person name="Oberbeckmann S."/>
            <person name="Bunk B."/>
            <person name="Jeske O."/>
            <person name="Meyerdierks A."/>
            <person name="Storesund J.E."/>
            <person name="Kallscheuer N."/>
            <person name="Luecker S."/>
            <person name="Lage O.M."/>
            <person name="Pohl T."/>
            <person name="Merkel B.J."/>
            <person name="Hornburger P."/>
            <person name="Mueller R.-W."/>
            <person name="Bruemmer F."/>
            <person name="Labrenz M."/>
            <person name="Spormann A.M."/>
            <person name="Op Den Camp H."/>
            <person name="Overmann J."/>
            <person name="Amann R."/>
            <person name="Jetten M.S.M."/>
            <person name="Mascher T."/>
            <person name="Medema M.H."/>
            <person name="Devos D.P."/>
            <person name="Kaster A.-K."/>
            <person name="Ovreas L."/>
            <person name="Rohde M."/>
            <person name="Galperin M.Y."/>
            <person name="Jogler C."/>
        </authorList>
    </citation>
    <scope>NUCLEOTIDE SEQUENCE [LARGE SCALE GENOMIC DNA]</scope>
    <source>
        <strain evidence="4 5">Q31b</strain>
    </source>
</reference>
<dbReference type="EC" id="6.2.1.3" evidence="4"/>
<keyword evidence="1 4" id="KW-0436">Ligase</keyword>
<evidence type="ECO:0000256" key="1">
    <source>
        <dbReference type="ARBA" id="ARBA00022598"/>
    </source>
</evidence>
<dbReference type="PANTHER" id="PTHR43352:SF1">
    <property type="entry name" value="ANTHRANILATE--COA LIGASE"/>
    <property type="match status" value="1"/>
</dbReference>
<dbReference type="Pfam" id="PF00501">
    <property type="entry name" value="AMP-binding"/>
    <property type="match status" value="1"/>
</dbReference>
<dbReference type="InterPro" id="IPR045851">
    <property type="entry name" value="AMP-bd_C_sf"/>
</dbReference>
<gene>
    <name evidence="4" type="primary">lcfB_4</name>
    <name evidence="4" type="ORF">Q31b_57010</name>
</gene>
<feature type="domain" description="AMP-dependent synthetase/ligase" evidence="2">
    <location>
        <begin position="21"/>
        <end position="363"/>
    </location>
</feature>
<accession>A0A5C6DCR3</accession>
<dbReference type="RefSeq" id="WP_146602756.1">
    <property type="nucleotide sequence ID" value="NZ_SJPY01000013.1"/>
</dbReference>
<dbReference type="OrthoDB" id="9803968at2"/>
<dbReference type="Proteomes" id="UP000315471">
    <property type="component" value="Unassembled WGS sequence"/>
</dbReference>
<dbReference type="EMBL" id="SJPY01000013">
    <property type="protein sequence ID" value="TWU33644.1"/>
    <property type="molecule type" value="Genomic_DNA"/>
</dbReference>
<dbReference type="Pfam" id="PF13193">
    <property type="entry name" value="AMP-binding_C"/>
    <property type="match status" value="1"/>
</dbReference>
<comment type="caution">
    <text evidence="4">The sequence shown here is derived from an EMBL/GenBank/DDBJ whole genome shotgun (WGS) entry which is preliminary data.</text>
</comment>
<dbReference type="Gene3D" id="3.30.300.30">
    <property type="match status" value="1"/>
</dbReference>
<evidence type="ECO:0000313" key="5">
    <source>
        <dbReference type="Proteomes" id="UP000315471"/>
    </source>
</evidence>
<evidence type="ECO:0000259" key="3">
    <source>
        <dbReference type="Pfam" id="PF13193"/>
    </source>
</evidence>
<dbReference type="InterPro" id="IPR042099">
    <property type="entry name" value="ANL_N_sf"/>
</dbReference>
<feature type="domain" description="AMP-binding enzyme C-terminal" evidence="3">
    <location>
        <begin position="413"/>
        <end position="485"/>
    </location>
</feature>
<dbReference type="InterPro" id="IPR000873">
    <property type="entry name" value="AMP-dep_synth/lig_dom"/>
</dbReference>
<evidence type="ECO:0000313" key="4">
    <source>
        <dbReference type="EMBL" id="TWU33644.1"/>
    </source>
</evidence>
<dbReference type="InterPro" id="IPR025110">
    <property type="entry name" value="AMP-bd_C"/>
</dbReference>
<keyword evidence="5" id="KW-1185">Reference proteome</keyword>
<organism evidence="4 5">
    <name type="scientific">Novipirellula aureliae</name>
    <dbReference type="NCBI Taxonomy" id="2527966"/>
    <lineage>
        <taxon>Bacteria</taxon>
        <taxon>Pseudomonadati</taxon>
        <taxon>Planctomycetota</taxon>
        <taxon>Planctomycetia</taxon>
        <taxon>Pirellulales</taxon>
        <taxon>Pirellulaceae</taxon>
        <taxon>Novipirellula</taxon>
    </lineage>
</organism>
<protein>
    <submittedName>
        <fullName evidence="4">Long-chain-fatty-acid--CoA ligase</fullName>
        <ecNumber evidence="4">6.2.1.3</ecNumber>
    </submittedName>
</protein>
<dbReference type="PANTHER" id="PTHR43352">
    <property type="entry name" value="ACETYL-COA SYNTHETASE"/>
    <property type="match status" value="1"/>
</dbReference>
<dbReference type="GO" id="GO:0044550">
    <property type="term" value="P:secondary metabolite biosynthetic process"/>
    <property type="evidence" value="ECO:0007669"/>
    <property type="project" value="TreeGrafter"/>
</dbReference>
<dbReference type="SUPFAM" id="SSF56801">
    <property type="entry name" value="Acetyl-CoA synthetase-like"/>
    <property type="match status" value="1"/>
</dbReference>
<proteinExistence type="predicted"/>